<accession>A0A0U3CLE0</accession>
<evidence type="ECO:0000313" key="3">
    <source>
        <dbReference type="Proteomes" id="UP000067738"/>
    </source>
</evidence>
<evidence type="ECO:0000259" key="1">
    <source>
        <dbReference type="PROSITE" id="PS50943"/>
    </source>
</evidence>
<gene>
    <name evidence="2" type="ORF">sm9_1555</name>
</gene>
<keyword evidence="3" id="KW-1185">Reference proteome</keyword>
<feature type="domain" description="HTH cro/C1-type" evidence="1">
    <location>
        <begin position="1"/>
        <end position="27"/>
    </location>
</feature>
<protein>
    <recommendedName>
        <fullName evidence="1">HTH cro/C1-type domain-containing protein</fullName>
    </recommendedName>
</protein>
<dbReference type="InterPro" id="IPR001387">
    <property type="entry name" value="Cro/C1-type_HTH"/>
</dbReference>
<reference evidence="2 3" key="1">
    <citation type="submission" date="2015-04" db="EMBL/GenBank/DDBJ databases">
        <title>The complete genome sequence of the rumen methanogen Methanobrevibacter millerae SM9.</title>
        <authorList>
            <person name="Leahy S.C."/>
            <person name="Kelly W.J."/>
            <person name="Pacheco D.M."/>
            <person name="Li D."/>
            <person name="Altermann E."/>
            <person name="Attwood G.T."/>
        </authorList>
    </citation>
    <scope>NUCLEOTIDE SEQUENCE [LARGE SCALE GENOMIC DNA]</scope>
    <source>
        <strain evidence="2 3">SM9</strain>
    </source>
</reference>
<dbReference type="Proteomes" id="UP000067738">
    <property type="component" value="Chromosome"/>
</dbReference>
<dbReference type="KEGG" id="mmil:sm9_1555"/>
<dbReference type="GeneID" id="26736497"/>
<dbReference type="PROSITE" id="PS50943">
    <property type="entry name" value="HTH_CROC1"/>
    <property type="match status" value="1"/>
</dbReference>
<sequence>MEYGNKNITLSILNKLCSLFGCSESYLLCRSSEFDYEKFALRSTIIETDDLEGIASMNRIYMSMKYITSKMDD</sequence>
<name>A0A0U3CLE0_9EURY</name>
<dbReference type="RefSeq" id="WP_232299109.1">
    <property type="nucleotide sequence ID" value="NZ_CP011266.1"/>
</dbReference>
<proteinExistence type="predicted"/>
<evidence type="ECO:0000313" key="2">
    <source>
        <dbReference type="EMBL" id="ALT69324.1"/>
    </source>
</evidence>
<dbReference type="PATRIC" id="fig|230361.4.peg.1611"/>
<dbReference type="AlphaFoldDB" id="A0A0U3CLE0"/>
<organism evidence="2 3">
    <name type="scientific">Methanobrevibacter millerae</name>
    <dbReference type="NCBI Taxonomy" id="230361"/>
    <lineage>
        <taxon>Archaea</taxon>
        <taxon>Methanobacteriati</taxon>
        <taxon>Methanobacteriota</taxon>
        <taxon>Methanomada group</taxon>
        <taxon>Methanobacteria</taxon>
        <taxon>Methanobacteriales</taxon>
        <taxon>Methanobacteriaceae</taxon>
        <taxon>Methanobrevibacter</taxon>
    </lineage>
</organism>
<dbReference type="EMBL" id="CP011266">
    <property type="protein sequence ID" value="ALT69324.1"/>
    <property type="molecule type" value="Genomic_DNA"/>
</dbReference>